<sequence>MKRKGFTLVELLVVIAVIGLLASVILVSLNSARVKARDARRKADMYQLGLAIQLYYDANGTFPPSVLDTIDNTTTKTGDWPPAFKTELAPFLSKLPLDPLSNSAFPFYGAERMNRAPDANCNGQFVIWMYFEGTTDPDYGKYICGWAPLHYIKLLGKY</sequence>
<protein>
    <recommendedName>
        <fullName evidence="5">Type II secretion system protein GspG C-terminal domain-containing protein</fullName>
    </recommendedName>
</protein>
<evidence type="ECO:0000313" key="3">
    <source>
        <dbReference type="EMBL" id="OGE78207.1"/>
    </source>
</evidence>
<dbReference type="AlphaFoldDB" id="A0A1F5NKH8"/>
<dbReference type="STRING" id="1817824.A2751_03560"/>
<evidence type="ECO:0000256" key="2">
    <source>
        <dbReference type="SAM" id="Phobius"/>
    </source>
</evidence>
<dbReference type="GO" id="GO:0015628">
    <property type="term" value="P:protein secretion by the type II secretion system"/>
    <property type="evidence" value="ECO:0007669"/>
    <property type="project" value="InterPro"/>
</dbReference>
<evidence type="ECO:0008006" key="5">
    <source>
        <dbReference type="Google" id="ProtNLM"/>
    </source>
</evidence>
<dbReference type="InterPro" id="IPR045584">
    <property type="entry name" value="Pilin-like"/>
</dbReference>
<keyword evidence="2" id="KW-0812">Transmembrane</keyword>
<dbReference type="PANTHER" id="PTHR30093">
    <property type="entry name" value="GENERAL SECRETION PATHWAY PROTEIN G"/>
    <property type="match status" value="1"/>
</dbReference>
<reference evidence="3 4" key="1">
    <citation type="journal article" date="2016" name="Nat. Commun.">
        <title>Thousands of microbial genomes shed light on interconnected biogeochemical processes in an aquifer system.</title>
        <authorList>
            <person name="Anantharaman K."/>
            <person name="Brown C.T."/>
            <person name="Hug L.A."/>
            <person name="Sharon I."/>
            <person name="Castelle C.J."/>
            <person name="Probst A.J."/>
            <person name="Thomas B.C."/>
            <person name="Singh A."/>
            <person name="Wilkins M.J."/>
            <person name="Karaoz U."/>
            <person name="Brodie E.L."/>
            <person name="Williams K.H."/>
            <person name="Hubbard S.S."/>
            <person name="Banfield J.F."/>
        </authorList>
    </citation>
    <scope>NUCLEOTIDE SEQUENCE [LARGE SCALE GENOMIC DNA]</scope>
</reference>
<dbReference type="PROSITE" id="PS00409">
    <property type="entry name" value="PROKAR_NTER_METHYL"/>
    <property type="match status" value="1"/>
</dbReference>
<keyword evidence="2" id="KW-0472">Membrane</keyword>
<proteinExistence type="predicted"/>
<gene>
    <name evidence="3" type="ORF">A2751_03560</name>
</gene>
<evidence type="ECO:0000313" key="4">
    <source>
        <dbReference type="Proteomes" id="UP000176864"/>
    </source>
</evidence>
<name>A0A1F5NKH8_9BACT</name>
<keyword evidence="2" id="KW-1133">Transmembrane helix</keyword>
<accession>A0A1F5NKH8</accession>
<dbReference type="Gene3D" id="3.30.700.10">
    <property type="entry name" value="Glycoprotein, Type 4 Pilin"/>
    <property type="match status" value="1"/>
</dbReference>
<dbReference type="GO" id="GO:0015627">
    <property type="term" value="C:type II protein secretion system complex"/>
    <property type="evidence" value="ECO:0007669"/>
    <property type="project" value="InterPro"/>
</dbReference>
<organism evidence="3 4">
    <name type="scientific">Candidatus Doudnabacteria bacterium RIFCSPHIGHO2_01_FULL_46_14</name>
    <dbReference type="NCBI Taxonomy" id="1817824"/>
    <lineage>
        <taxon>Bacteria</taxon>
        <taxon>Candidatus Doudnaibacteriota</taxon>
    </lineage>
</organism>
<dbReference type="InterPro" id="IPR000983">
    <property type="entry name" value="Bac_GSPG_pilin"/>
</dbReference>
<dbReference type="EMBL" id="MFEK01000014">
    <property type="protein sequence ID" value="OGE78207.1"/>
    <property type="molecule type" value="Genomic_DNA"/>
</dbReference>
<dbReference type="SUPFAM" id="SSF54523">
    <property type="entry name" value="Pili subunits"/>
    <property type="match status" value="1"/>
</dbReference>
<dbReference type="Pfam" id="PF07963">
    <property type="entry name" value="N_methyl"/>
    <property type="match status" value="1"/>
</dbReference>
<dbReference type="PRINTS" id="PR00813">
    <property type="entry name" value="BCTERIALGSPG"/>
</dbReference>
<feature type="transmembrane region" description="Helical" evidence="2">
    <location>
        <begin position="12"/>
        <end position="32"/>
    </location>
</feature>
<dbReference type="Proteomes" id="UP000176864">
    <property type="component" value="Unassembled WGS sequence"/>
</dbReference>
<dbReference type="NCBIfam" id="TIGR02532">
    <property type="entry name" value="IV_pilin_GFxxxE"/>
    <property type="match status" value="1"/>
</dbReference>
<evidence type="ECO:0000256" key="1">
    <source>
        <dbReference type="ARBA" id="ARBA00022481"/>
    </source>
</evidence>
<comment type="caution">
    <text evidence="3">The sequence shown here is derived from an EMBL/GenBank/DDBJ whole genome shotgun (WGS) entry which is preliminary data.</text>
</comment>
<dbReference type="InterPro" id="IPR012902">
    <property type="entry name" value="N_methyl_site"/>
</dbReference>
<keyword evidence="1" id="KW-0488">Methylation</keyword>